<dbReference type="GO" id="GO:0005886">
    <property type="term" value="C:plasma membrane"/>
    <property type="evidence" value="ECO:0007669"/>
    <property type="project" value="UniProtKB-SubCell"/>
</dbReference>
<dbReference type="EMBL" id="SNZR01000011">
    <property type="protein sequence ID" value="TDR93992.1"/>
    <property type="molecule type" value="Genomic_DNA"/>
</dbReference>
<reference evidence="17 18" key="1">
    <citation type="submission" date="2019-03" db="EMBL/GenBank/DDBJ databases">
        <title>Genomic Encyclopedia of Type Strains, Phase IV (KMG-IV): sequencing the most valuable type-strain genomes for metagenomic binning, comparative biology and taxonomic classification.</title>
        <authorList>
            <person name="Goeker M."/>
        </authorList>
    </citation>
    <scope>NUCLEOTIDE SEQUENCE [LARGE SCALE GENOMIC DNA]</scope>
    <source>
        <strain evidence="17 18">DSM 25903</strain>
    </source>
</reference>
<evidence type="ECO:0000313" key="17">
    <source>
        <dbReference type="EMBL" id="TDR93992.1"/>
    </source>
</evidence>
<feature type="transmembrane region" description="Helical" evidence="15">
    <location>
        <begin position="12"/>
        <end position="35"/>
    </location>
</feature>
<evidence type="ECO:0000256" key="4">
    <source>
        <dbReference type="ARBA" id="ARBA00022519"/>
    </source>
</evidence>
<dbReference type="InterPro" id="IPR000297">
    <property type="entry name" value="PPIase_PpiC"/>
</dbReference>
<dbReference type="RefSeq" id="WP_133768942.1">
    <property type="nucleotide sequence ID" value="NZ_SNZR01000011.1"/>
</dbReference>
<keyword evidence="4" id="KW-0997">Cell inner membrane</keyword>
<evidence type="ECO:0000256" key="14">
    <source>
        <dbReference type="PROSITE-ProRule" id="PRU00278"/>
    </source>
</evidence>
<sequence>MLQGINRIGKSWVGRVLVAVLFALLIVSFAIWGIGDVFRGNVRTQVATVGGVDITGEAYRNAYQTEYQALIRRSGRSVTPDQARALGLEERVLARLVSEAAFDHETRRHGITVSDELVIKAIQEDPTFRGPSGAFDRNQFSDLLRQNGMSEQQYVREQRLVMARQQLAEALSGALRIPLSMREAVHRYQSERRTAEIIRLGAAQAGELPAPADDKLQAFYEERKASFRAPEYRIGAIMTLTPATIAKPDAVTDAEAREYYAKVKDSRFGSQERRAIQQILFPTKEAAAEAVAKIKAGTSFEAIAKELGIDDATLDLGTLTRGEVLDEATAKAAFELPEGGISDPIEGRFGTAVVRVAKIEPAAMKPFEEVVGEVKKDIALERARDELQALHDTIEDQRAGAKPMAEIARDKKLPLVEIPAFDRNGRGKDGQPVAALAGQPALLQGLFRTEPGSDNEAVNTLDGGYIWYEVTKIEPARDRPLDEIRDQVVAEWRKAEIARLLSEKATALVERIDKGETVEAVAESLGLKWQTVTDLARGQAKDDLPAPVVTRIFATPVGKAGSAAPDDENRVLFKVTGASVPPFVTTTQEAAGAERQLRTLMTDDILAEYLSDVERRIGVQVYRQNIRRAIGGEG</sequence>
<evidence type="ECO:0000256" key="13">
    <source>
        <dbReference type="ARBA" id="ARBA00042775"/>
    </source>
</evidence>
<evidence type="ECO:0000256" key="3">
    <source>
        <dbReference type="ARBA" id="ARBA00022475"/>
    </source>
</evidence>
<evidence type="ECO:0000313" key="18">
    <source>
        <dbReference type="Proteomes" id="UP000295122"/>
    </source>
</evidence>
<keyword evidence="14 17" id="KW-0413">Isomerase</keyword>
<dbReference type="PANTHER" id="PTHR47529:SF1">
    <property type="entry name" value="PERIPLASMIC CHAPERONE PPID"/>
    <property type="match status" value="1"/>
</dbReference>
<keyword evidence="5 15" id="KW-0812">Transmembrane</keyword>
<evidence type="ECO:0000259" key="16">
    <source>
        <dbReference type="PROSITE" id="PS50198"/>
    </source>
</evidence>
<dbReference type="SUPFAM" id="SSF109998">
    <property type="entry name" value="Triger factor/SurA peptide-binding domain-like"/>
    <property type="match status" value="1"/>
</dbReference>
<dbReference type="PANTHER" id="PTHR47529">
    <property type="entry name" value="PEPTIDYL-PROLYL CIS-TRANS ISOMERASE D"/>
    <property type="match status" value="1"/>
</dbReference>
<evidence type="ECO:0000256" key="9">
    <source>
        <dbReference type="ARBA" id="ARBA00030642"/>
    </source>
</evidence>
<protein>
    <recommendedName>
        <fullName evidence="2">Parvulin-like PPIase</fullName>
    </recommendedName>
    <alternativeName>
        <fullName evidence="9">Peptidyl-prolyl cis-trans isomerase plp</fullName>
    </alternativeName>
    <alternativeName>
        <fullName evidence="12">Periplasmic chaperone PpiD</fullName>
    </alternativeName>
    <alternativeName>
        <fullName evidence="13">Periplasmic folding chaperone</fullName>
    </alternativeName>
    <alternativeName>
        <fullName evidence="10">Rotamase plp</fullName>
    </alternativeName>
</protein>
<dbReference type="Proteomes" id="UP000295122">
    <property type="component" value="Unassembled WGS sequence"/>
</dbReference>
<dbReference type="Gene3D" id="1.10.4030.10">
    <property type="entry name" value="Porin chaperone SurA, peptide-binding domain"/>
    <property type="match status" value="1"/>
</dbReference>
<keyword evidence="14" id="KW-0697">Rotamase</keyword>
<keyword evidence="3" id="KW-1003">Cell membrane</keyword>
<name>A0A4R7C7Q5_9HYPH</name>
<evidence type="ECO:0000256" key="1">
    <source>
        <dbReference type="ARBA" id="ARBA00004382"/>
    </source>
</evidence>
<keyword evidence="8" id="KW-0143">Chaperone</keyword>
<evidence type="ECO:0000256" key="5">
    <source>
        <dbReference type="ARBA" id="ARBA00022692"/>
    </source>
</evidence>
<proteinExistence type="inferred from homology"/>
<evidence type="ECO:0000256" key="2">
    <source>
        <dbReference type="ARBA" id="ARBA00018370"/>
    </source>
</evidence>
<dbReference type="Pfam" id="PF13624">
    <property type="entry name" value="SurA_N_3"/>
    <property type="match status" value="1"/>
</dbReference>
<comment type="subcellular location">
    <subcellularLocation>
        <location evidence="1">Cell inner membrane</location>
        <topology evidence="1">Single-pass type II membrane protein</topology>
        <orientation evidence="1">Periplasmic side</orientation>
    </subcellularLocation>
</comment>
<dbReference type="InterPro" id="IPR027304">
    <property type="entry name" value="Trigger_fact/SurA_dom_sf"/>
</dbReference>
<dbReference type="OrthoDB" id="9768393at2"/>
<evidence type="ECO:0000256" key="7">
    <source>
        <dbReference type="ARBA" id="ARBA00023136"/>
    </source>
</evidence>
<dbReference type="Pfam" id="PF13145">
    <property type="entry name" value="Rotamase_2"/>
    <property type="match status" value="1"/>
</dbReference>
<dbReference type="InterPro" id="IPR046357">
    <property type="entry name" value="PPIase_dom_sf"/>
</dbReference>
<accession>A0A4R7C7Q5</accession>
<feature type="domain" description="PpiC" evidence="16">
    <location>
        <begin position="271"/>
        <end position="358"/>
    </location>
</feature>
<dbReference type="GO" id="GO:0003755">
    <property type="term" value="F:peptidyl-prolyl cis-trans isomerase activity"/>
    <property type="evidence" value="ECO:0007669"/>
    <property type="project" value="UniProtKB-KW"/>
</dbReference>
<dbReference type="InterPro" id="IPR052029">
    <property type="entry name" value="PpiD_chaperone"/>
</dbReference>
<comment type="similarity">
    <text evidence="11">Belongs to the PpiD chaperone family.</text>
</comment>
<comment type="caution">
    <text evidence="17">The sequence shown here is derived from an EMBL/GenBank/DDBJ whole genome shotgun (WGS) entry which is preliminary data.</text>
</comment>
<dbReference type="Gene3D" id="3.10.50.40">
    <property type="match status" value="1"/>
</dbReference>
<organism evidence="17 18">
    <name type="scientific">Enterovirga rhinocerotis</name>
    <dbReference type="NCBI Taxonomy" id="1339210"/>
    <lineage>
        <taxon>Bacteria</taxon>
        <taxon>Pseudomonadati</taxon>
        <taxon>Pseudomonadota</taxon>
        <taxon>Alphaproteobacteria</taxon>
        <taxon>Hyphomicrobiales</taxon>
        <taxon>Methylobacteriaceae</taxon>
        <taxon>Enterovirga</taxon>
    </lineage>
</organism>
<dbReference type="SUPFAM" id="SSF54534">
    <property type="entry name" value="FKBP-like"/>
    <property type="match status" value="1"/>
</dbReference>
<dbReference type="AlphaFoldDB" id="A0A4R7C7Q5"/>
<evidence type="ECO:0000256" key="6">
    <source>
        <dbReference type="ARBA" id="ARBA00022989"/>
    </source>
</evidence>
<evidence type="ECO:0000256" key="8">
    <source>
        <dbReference type="ARBA" id="ARBA00023186"/>
    </source>
</evidence>
<dbReference type="PROSITE" id="PS50198">
    <property type="entry name" value="PPIC_PPIASE_2"/>
    <property type="match status" value="1"/>
</dbReference>
<evidence type="ECO:0000256" key="15">
    <source>
        <dbReference type="SAM" id="Phobius"/>
    </source>
</evidence>
<keyword evidence="7 15" id="KW-0472">Membrane</keyword>
<keyword evidence="6 15" id="KW-1133">Transmembrane helix</keyword>
<gene>
    <name evidence="17" type="ORF">EV668_1261</name>
</gene>
<keyword evidence="18" id="KW-1185">Reference proteome</keyword>
<evidence type="ECO:0000256" key="10">
    <source>
        <dbReference type="ARBA" id="ARBA00031484"/>
    </source>
</evidence>
<evidence type="ECO:0000256" key="11">
    <source>
        <dbReference type="ARBA" id="ARBA00038408"/>
    </source>
</evidence>
<evidence type="ECO:0000256" key="12">
    <source>
        <dbReference type="ARBA" id="ARBA00040743"/>
    </source>
</evidence>